<organism evidence="1 2">
    <name type="scientific">Schizopora paradoxa</name>
    <dbReference type="NCBI Taxonomy" id="27342"/>
    <lineage>
        <taxon>Eukaryota</taxon>
        <taxon>Fungi</taxon>
        <taxon>Dikarya</taxon>
        <taxon>Basidiomycota</taxon>
        <taxon>Agaricomycotina</taxon>
        <taxon>Agaricomycetes</taxon>
        <taxon>Hymenochaetales</taxon>
        <taxon>Schizoporaceae</taxon>
        <taxon>Schizopora</taxon>
    </lineage>
</organism>
<evidence type="ECO:0000313" key="1">
    <source>
        <dbReference type="EMBL" id="KLO04453.1"/>
    </source>
</evidence>
<dbReference type="Proteomes" id="UP000053477">
    <property type="component" value="Unassembled WGS sequence"/>
</dbReference>
<proteinExistence type="predicted"/>
<protein>
    <submittedName>
        <fullName evidence="1">Uncharacterized protein</fullName>
    </submittedName>
</protein>
<accession>A0A0H2R4U1</accession>
<evidence type="ECO:0000313" key="2">
    <source>
        <dbReference type="Proteomes" id="UP000053477"/>
    </source>
</evidence>
<dbReference type="EMBL" id="KQ086536">
    <property type="protein sequence ID" value="KLO04453.1"/>
    <property type="molecule type" value="Genomic_DNA"/>
</dbReference>
<sequence length="84" mass="9154">MLEMEGFALPCSQHGPHSAYVSVRHPVHSTCKELTPQHLVTSSISTTIACYPLPVLRGSLRAVRHASESAAASRWRGVRFPLSS</sequence>
<name>A0A0H2R4U1_9AGAM</name>
<keyword evidence="2" id="KW-1185">Reference proteome</keyword>
<dbReference type="InParanoid" id="A0A0H2R4U1"/>
<dbReference type="AlphaFoldDB" id="A0A0H2R4U1"/>
<gene>
    <name evidence="1" type="ORF">SCHPADRAFT_754298</name>
</gene>
<reference evidence="1 2" key="1">
    <citation type="submission" date="2015-04" db="EMBL/GenBank/DDBJ databases">
        <title>Complete genome sequence of Schizopora paradoxa KUC8140, a cosmopolitan wood degrader in East Asia.</title>
        <authorList>
            <consortium name="DOE Joint Genome Institute"/>
            <person name="Min B."/>
            <person name="Park H."/>
            <person name="Jang Y."/>
            <person name="Kim J.-J."/>
            <person name="Kim K.H."/>
            <person name="Pangilinan J."/>
            <person name="Lipzen A."/>
            <person name="Riley R."/>
            <person name="Grigoriev I.V."/>
            <person name="Spatafora J.W."/>
            <person name="Choi I.-G."/>
        </authorList>
    </citation>
    <scope>NUCLEOTIDE SEQUENCE [LARGE SCALE GENOMIC DNA]</scope>
    <source>
        <strain evidence="1 2">KUC8140</strain>
    </source>
</reference>